<gene>
    <name evidence="1" type="ORF">Q609_ECAC01445G0001</name>
</gene>
<evidence type="ECO:0000313" key="1">
    <source>
        <dbReference type="EMBL" id="ETJ24136.1"/>
    </source>
</evidence>
<dbReference type="AlphaFoldDB" id="W1X1R5"/>
<proteinExistence type="predicted"/>
<protein>
    <submittedName>
        <fullName evidence="1">Uncharacterized protein</fullName>
    </submittedName>
</protein>
<sequence>LLREMAKGMLIIRNVGKRHRIFLILNCSDQWISMS</sequence>
<accession>W1X1R5</accession>
<feature type="non-terminal residue" evidence="1">
    <location>
        <position position="1"/>
    </location>
</feature>
<reference evidence="1 2" key="1">
    <citation type="submission" date="2013-12" db="EMBL/GenBank/DDBJ databases">
        <title>A Varibaculum cambriense genome reconstructed from a premature infant gut community with otherwise low bacterial novelty that shifts toward anaerobic metabolism during the third week of life.</title>
        <authorList>
            <person name="Brown C.T."/>
            <person name="Sharon I."/>
            <person name="Thomas B.C."/>
            <person name="Castelle C.J."/>
            <person name="Morowitz M.J."/>
            <person name="Banfield J.F."/>
        </authorList>
    </citation>
    <scope>NUCLEOTIDE SEQUENCE [LARGE SCALE GENOMIC DNA]</scope>
    <source>
        <strain evidence="2">DORA_A_5_14_21</strain>
    </source>
</reference>
<organism evidence="1 2">
    <name type="scientific">Escherichia coli DORA_A_5_14_21</name>
    <dbReference type="NCBI Taxonomy" id="1403943"/>
    <lineage>
        <taxon>Bacteria</taxon>
        <taxon>Pseudomonadati</taxon>
        <taxon>Pseudomonadota</taxon>
        <taxon>Gammaproteobacteria</taxon>
        <taxon>Enterobacterales</taxon>
        <taxon>Enterobacteriaceae</taxon>
        <taxon>Escherichia</taxon>
    </lineage>
</organism>
<comment type="caution">
    <text evidence="1">The sequence shown here is derived from an EMBL/GenBank/DDBJ whole genome shotgun (WGS) entry which is preliminary data.</text>
</comment>
<evidence type="ECO:0000313" key="2">
    <source>
        <dbReference type="Proteomes" id="UP000018853"/>
    </source>
</evidence>
<dbReference type="Proteomes" id="UP000018853">
    <property type="component" value="Unassembled WGS sequence"/>
</dbReference>
<dbReference type="EMBL" id="AZLZ01001445">
    <property type="protein sequence ID" value="ETJ24136.1"/>
    <property type="molecule type" value="Genomic_DNA"/>
</dbReference>
<name>W1X1R5_ECOLX</name>